<dbReference type="AlphaFoldDB" id="A0A1G5DX62"/>
<evidence type="ECO:0000256" key="1">
    <source>
        <dbReference type="ARBA" id="ARBA00006226"/>
    </source>
</evidence>
<name>A0A1G5DX62_9FIRM</name>
<comment type="similarity">
    <text evidence="1">Belongs to the RelE toxin family.</text>
</comment>
<dbReference type="Proteomes" id="UP000183047">
    <property type="component" value="Unassembled WGS sequence"/>
</dbReference>
<reference evidence="4" key="1">
    <citation type="submission" date="2016-10" db="EMBL/GenBank/DDBJ databases">
        <authorList>
            <person name="Varghese N."/>
            <person name="Submissions S."/>
        </authorList>
    </citation>
    <scope>NUCLEOTIDE SEQUENCE [LARGE SCALE GENOMIC DNA]</scope>
    <source>
        <strain evidence="4">XBD2006</strain>
    </source>
</reference>
<keyword evidence="2" id="KW-1277">Toxin-antitoxin system</keyword>
<dbReference type="EMBL" id="FMUR01000009">
    <property type="protein sequence ID" value="SCY19255.1"/>
    <property type="molecule type" value="Genomic_DNA"/>
</dbReference>
<accession>A0A1G5DX62</accession>
<dbReference type="InterPro" id="IPR007712">
    <property type="entry name" value="RelE/ParE_toxin"/>
</dbReference>
<dbReference type="PANTHER" id="PTHR35601:SF1">
    <property type="entry name" value="TOXIN RELE"/>
    <property type="match status" value="1"/>
</dbReference>
<evidence type="ECO:0000256" key="2">
    <source>
        <dbReference type="ARBA" id="ARBA00022649"/>
    </source>
</evidence>
<organism evidence="3 4">
    <name type="scientific">Butyrivibrio hungatei</name>
    <dbReference type="NCBI Taxonomy" id="185008"/>
    <lineage>
        <taxon>Bacteria</taxon>
        <taxon>Bacillati</taxon>
        <taxon>Bacillota</taxon>
        <taxon>Clostridia</taxon>
        <taxon>Lachnospirales</taxon>
        <taxon>Lachnospiraceae</taxon>
        <taxon>Butyrivibrio</taxon>
    </lineage>
</organism>
<keyword evidence="4" id="KW-1185">Reference proteome</keyword>
<proteinExistence type="inferred from homology"/>
<sequence length="87" mass="10144">MYHVEFTKNALKQLKKMDKSSASLILGWIRKNIEGCDNPRVHGKGLTANRSGQWRYRVGDYRIITEIEDDKVIVLVLNVGHRRDIYD</sequence>
<dbReference type="NCBIfam" id="TIGR02385">
    <property type="entry name" value="RelE_StbE"/>
    <property type="match status" value="1"/>
</dbReference>
<dbReference type="Pfam" id="PF05016">
    <property type="entry name" value="ParE_toxin"/>
    <property type="match status" value="1"/>
</dbReference>
<evidence type="ECO:0000313" key="4">
    <source>
        <dbReference type="Proteomes" id="UP000183047"/>
    </source>
</evidence>
<dbReference type="InterPro" id="IPR035093">
    <property type="entry name" value="RelE/ParE_toxin_dom_sf"/>
</dbReference>
<dbReference type="Gene3D" id="3.30.2310.20">
    <property type="entry name" value="RelE-like"/>
    <property type="match status" value="1"/>
</dbReference>
<protein>
    <submittedName>
        <fullName evidence="3">mRNA interferase RelE/StbE</fullName>
    </submittedName>
</protein>
<evidence type="ECO:0000313" key="3">
    <source>
        <dbReference type="EMBL" id="SCY19255.1"/>
    </source>
</evidence>
<dbReference type="PANTHER" id="PTHR35601">
    <property type="entry name" value="TOXIN RELE"/>
    <property type="match status" value="1"/>
</dbReference>
<dbReference type="SUPFAM" id="SSF143011">
    <property type="entry name" value="RelE-like"/>
    <property type="match status" value="1"/>
</dbReference>
<gene>
    <name evidence="3" type="ORF">SAMN02910451_01700</name>
</gene>